<comment type="caution">
    <text evidence="1">The sequence shown here is derived from an EMBL/GenBank/DDBJ whole genome shotgun (WGS) entry which is preliminary data.</text>
</comment>
<gene>
    <name evidence="1" type="ORF">CEXT_471741</name>
</gene>
<keyword evidence="2" id="KW-1185">Reference proteome</keyword>
<evidence type="ECO:0000313" key="2">
    <source>
        <dbReference type="Proteomes" id="UP001054945"/>
    </source>
</evidence>
<sequence length="93" mass="10909">MICPFLFFKVRALENNLQSPHGLFPSNNKALAANFLLDLATASFYVHRCTLSILLILRMVLLQWQKRLQLKHRIIIVNFKELPRYNNPDITKD</sequence>
<dbReference type="EMBL" id="BPLR01008253">
    <property type="protein sequence ID" value="GIY23259.1"/>
    <property type="molecule type" value="Genomic_DNA"/>
</dbReference>
<name>A0AAV4RRF9_CAEEX</name>
<accession>A0AAV4RRF9</accession>
<protein>
    <submittedName>
        <fullName evidence="1">Uncharacterized protein</fullName>
    </submittedName>
</protein>
<dbReference type="Proteomes" id="UP001054945">
    <property type="component" value="Unassembled WGS sequence"/>
</dbReference>
<evidence type="ECO:0000313" key="1">
    <source>
        <dbReference type="EMBL" id="GIY23259.1"/>
    </source>
</evidence>
<organism evidence="1 2">
    <name type="scientific">Caerostris extrusa</name>
    <name type="common">Bark spider</name>
    <name type="synonym">Caerostris bankana</name>
    <dbReference type="NCBI Taxonomy" id="172846"/>
    <lineage>
        <taxon>Eukaryota</taxon>
        <taxon>Metazoa</taxon>
        <taxon>Ecdysozoa</taxon>
        <taxon>Arthropoda</taxon>
        <taxon>Chelicerata</taxon>
        <taxon>Arachnida</taxon>
        <taxon>Araneae</taxon>
        <taxon>Araneomorphae</taxon>
        <taxon>Entelegynae</taxon>
        <taxon>Araneoidea</taxon>
        <taxon>Araneidae</taxon>
        <taxon>Caerostris</taxon>
    </lineage>
</organism>
<dbReference type="AlphaFoldDB" id="A0AAV4RRF9"/>
<proteinExistence type="predicted"/>
<reference evidence="1 2" key="1">
    <citation type="submission" date="2021-06" db="EMBL/GenBank/DDBJ databases">
        <title>Caerostris extrusa draft genome.</title>
        <authorList>
            <person name="Kono N."/>
            <person name="Arakawa K."/>
        </authorList>
    </citation>
    <scope>NUCLEOTIDE SEQUENCE [LARGE SCALE GENOMIC DNA]</scope>
</reference>